<keyword evidence="2" id="KW-1185">Reference proteome</keyword>
<dbReference type="EMBL" id="CAKXAJ010006935">
    <property type="protein sequence ID" value="CAH2210218.1"/>
    <property type="molecule type" value="Genomic_DNA"/>
</dbReference>
<dbReference type="Proteomes" id="UP000838756">
    <property type="component" value="Unassembled WGS sequence"/>
</dbReference>
<accession>A0A8S4QHN8</accession>
<proteinExistence type="predicted"/>
<comment type="caution">
    <text evidence="1">The sequence shown here is derived from an EMBL/GenBank/DDBJ whole genome shotgun (WGS) entry which is preliminary data.</text>
</comment>
<gene>
    <name evidence="1" type="primary">jg21803</name>
    <name evidence="1" type="ORF">PAEG_LOCUS2129</name>
</gene>
<sequence>MVVLCDKGSHALFSTLHRPRKVENRTRGHARITFRTAAFGSEQYPTVVEKVLERRPRTGKRTVRRSPKRWTDDIERVVGSRWKDTTVEFGTSYKRPNMVQRWTSIG</sequence>
<protein>
    <submittedName>
        <fullName evidence="1">Jg21803 protein</fullName>
    </submittedName>
</protein>
<evidence type="ECO:0000313" key="2">
    <source>
        <dbReference type="Proteomes" id="UP000838756"/>
    </source>
</evidence>
<name>A0A8S4QHN8_9NEOP</name>
<evidence type="ECO:0000313" key="1">
    <source>
        <dbReference type="EMBL" id="CAH2210218.1"/>
    </source>
</evidence>
<dbReference type="AlphaFoldDB" id="A0A8S4QHN8"/>
<reference evidence="1" key="1">
    <citation type="submission" date="2022-03" db="EMBL/GenBank/DDBJ databases">
        <authorList>
            <person name="Lindestad O."/>
        </authorList>
    </citation>
    <scope>NUCLEOTIDE SEQUENCE</scope>
</reference>
<dbReference type="OrthoDB" id="407509at2759"/>
<organism evidence="1 2">
    <name type="scientific">Pararge aegeria aegeria</name>
    <dbReference type="NCBI Taxonomy" id="348720"/>
    <lineage>
        <taxon>Eukaryota</taxon>
        <taxon>Metazoa</taxon>
        <taxon>Ecdysozoa</taxon>
        <taxon>Arthropoda</taxon>
        <taxon>Hexapoda</taxon>
        <taxon>Insecta</taxon>
        <taxon>Pterygota</taxon>
        <taxon>Neoptera</taxon>
        <taxon>Endopterygota</taxon>
        <taxon>Lepidoptera</taxon>
        <taxon>Glossata</taxon>
        <taxon>Ditrysia</taxon>
        <taxon>Papilionoidea</taxon>
        <taxon>Nymphalidae</taxon>
        <taxon>Satyrinae</taxon>
        <taxon>Satyrini</taxon>
        <taxon>Parargina</taxon>
        <taxon>Pararge</taxon>
    </lineage>
</organism>